<dbReference type="Proteomes" id="UP001597508">
    <property type="component" value="Unassembled WGS sequence"/>
</dbReference>
<accession>A0ABW5LRI2</accession>
<reference evidence="2" key="1">
    <citation type="journal article" date="2019" name="Int. J. Syst. Evol. Microbiol.">
        <title>The Global Catalogue of Microorganisms (GCM) 10K type strain sequencing project: providing services to taxonomists for standard genome sequencing and annotation.</title>
        <authorList>
            <consortium name="The Broad Institute Genomics Platform"/>
            <consortium name="The Broad Institute Genome Sequencing Center for Infectious Disease"/>
            <person name="Wu L."/>
            <person name="Ma J."/>
        </authorList>
    </citation>
    <scope>NUCLEOTIDE SEQUENCE [LARGE SCALE GENOMIC DNA]</scope>
    <source>
        <strain evidence="2">KCTC 52127</strain>
    </source>
</reference>
<dbReference type="Pfam" id="PF01663">
    <property type="entry name" value="Phosphodiest"/>
    <property type="match status" value="1"/>
</dbReference>
<dbReference type="PROSITE" id="PS51642">
    <property type="entry name" value="HEMOPEXIN_2"/>
    <property type="match status" value="1"/>
</dbReference>
<dbReference type="PANTHER" id="PTHR10151">
    <property type="entry name" value="ECTONUCLEOTIDE PYROPHOSPHATASE/PHOSPHODIESTERASE"/>
    <property type="match status" value="1"/>
</dbReference>
<dbReference type="InterPro" id="IPR002591">
    <property type="entry name" value="Phosphodiest/P_Trfase"/>
</dbReference>
<gene>
    <name evidence="1" type="ORF">ACFSRZ_08590</name>
</gene>
<evidence type="ECO:0000313" key="2">
    <source>
        <dbReference type="Proteomes" id="UP001597508"/>
    </source>
</evidence>
<organism evidence="1 2">
    <name type="scientific">Pseudotenacibaculum haliotis</name>
    <dbReference type="NCBI Taxonomy" id="1862138"/>
    <lineage>
        <taxon>Bacteria</taxon>
        <taxon>Pseudomonadati</taxon>
        <taxon>Bacteroidota</taxon>
        <taxon>Flavobacteriia</taxon>
        <taxon>Flavobacteriales</taxon>
        <taxon>Flavobacteriaceae</taxon>
        <taxon>Pseudotenacibaculum</taxon>
    </lineage>
</organism>
<dbReference type="SUPFAM" id="SSF50923">
    <property type="entry name" value="Hemopexin-like domain"/>
    <property type="match status" value="1"/>
</dbReference>
<dbReference type="Gene3D" id="2.110.10.10">
    <property type="entry name" value="Hemopexin-like domain"/>
    <property type="match status" value="2"/>
</dbReference>
<dbReference type="InterPro" id="IPR036375">
    <property type="entry name" value="Hemopexin-like_dom_sf"/>
</dbReference>
<comment type="caution">
    <text evidence="1">The sequence shown here is derived from an EMBL/GenBank/DDBJ whole genome shotgun (WGS) entry which is preliminary data.</text>
</comment>
<dbReference type="Pfam" id="PF00045">
    <property type="entry name" value="Hemopexin"/>
    <property type="match status" value="1"/>
</dbReference>
<proteinExistence type="predicted"/>
<dbReference type="PANTHER" id="PTHR10151:SF120">
    <property type="entry name" value="BIS(5'-ADENOSYL)-TRIPHOSPHATASE"/>
    <property type="match status" value="1"/>
</dbReference>
<dbReference type="SMART" id="SM00120">
    <property type="entry name" value="HX"/>
    <property type="match status" value="4"/>
</dbReference>
<dbReference type="EMBL" id="JBHULH010000004">
    <property type="protein sequence ID" value="MFD2567428.1"/>
    <property type="molecule type" value="Genomic_DNA"/>
</dbReference>
<dbReference type="SUPFAM" id="SSF53649">
    <property type="entry name" value="Alkaline phosphatase-like"/>
    <property type="match status" value="1"/>
</dbReference>
<dbReference type="Gene3D" id="3.40.720.10">
    <property type="entry name" value="Alkaline Phosphatase, subunit A"/>
    <property type="match status" value="1"/>
</dbReference>
<protein>
    <submittedName>
        <fullName evidence="1">Hemopexin repeat-containing protein</fullName>
    </submittedName>
</protein>
<dbReference type="InterPro" id="IPR017850">
    <property type="entry name" value="Alkaline_phosphatase_core_sf"/>
</dbReference>
<dbReference type="InterPro" id="IPR018487">
    <property type="entry name" value="Hemopexin-like_repeat"/>
</dbReference>
<dbReference type="RefSeq" id="WP_379666138.1">
    <property type="nucleotide sequence ID" value="NZ_JBHULH010000004.1"/>
</dbReference>
<keyword evidence="2" id="KW-1185">Reference proteome</keyword>
<sequence>MKMMNLFKLSVLGLTLVFFNCQENTIEEAKTVETLRKLNKTGIKKKVLVVGFDGMQLEKISETSTPNLDKLTIVKAYTGGIAGTPSEQKTKSGPSWVTILTGVWLNKHGVVDNNSSQKSNSKSVFQLIKESNTGLKTASVVTWAPIHDFFRDQLGFIDYHSKSGGDENTVLGAIHAINNENSDFVFVHLDDVDVVGHSSGFGTSYNKAITRADEQFGRIVAEVEKRTNEDWLIMVVTDHGREPSGYGHGNQTLGEKTIFVGMNKSGNEEFSRHVNTPNSDFSGIYGNVAQTAIVPSVLTHLDIPIQKEWQLNSTSLVGSLGVRKVMMQNHNTLYWNSTSTNTVKIYRNNILIATVPASQGGYTDTNAGEGMLNYTLVLNGQSGSVALNNSKIIAGLDWNDLINNKAYFFRSDNKYVRYNKTLDKVDSGYPYETNNSSWSGLGNYRDLISAAFKWHNHKGYFFLNDGRYLRYDMNNDSVDSGYPTTITNGNWPGLEPYKNMIVAAINWNNSKAYFFLNDGRFIRYSISSDRVDSGYPTTITNGNWPGLGDYKTMITAAVDWNTTHCYFFLKNNTYIKYNKLTNSAVSGYPKPINNNTLSGLNN</sequence>
<evidence type="ECO:0000313" key="1">
    <source>
        <dbReference type="EMBL" id="MFD2567428.1"/>
    </source>
</evidence>
<name>A0ABW5LRI2_9FLAO</name>